<dbReference type="PROSITE" id="PS00600">
    <property type="entry name" value="AA_TRANSFER_CLASS_3"/>
    <property type="match status" value="1"/>
</dbReference>
<reference evidence="5" key="1">
    <citation type="journal article" date="2019" name="Int. J. Syst. Evol. Microbiol.">
        <title>The Global Catalogue of Microorganisms (GCM) 10K type strain sequencing project: providing services to taxonomists for standard genome sequencing and annotation.</title>
        <authorList>
            <consortium name="The Broad Institute Genomics Platform"/>
            <consortium name="The Broad Institute Genome Sequencing Center for Infectious Disease"/>
            <person name="Wu L."/>
            <person name="Ma J."/>
        </authorList>
    </citation>
    <scope>NUCLEOTIDE SEQUENCE [LARGE SCALE GENOMIC DNA]</scope>
    <source>
        <strain evidence="5">JCM 19134</strain>
    </source>
</reference>
<keyword evidence="2" id="KW-0663">Pyridoxal phosphate</keyword>
<dbReference type="Pfam" id="PF21607">
    <property type="entry name" value="FabD_helical_ins"/>
    <property type="match status" value="1"/>
</dbReference>
<dbReference type="NCBIfam" id="TIGR02814">
    <property type="entry name" value="pfaD_fam"/>
    <property type="match status" value="1"/>
</dbReference>
<keyword evidence="5" id="KW-1185">Reference proteome</keyword>
<organism evidence="4 5">
    <name type="scientific">Halioxenophilus aromaticivorans</name>
    <dbReference type="NCBI Taxonomy" id="1306992"/>
    <lineage>
        <taxon>Bacteria</taxon>
        <taxon>Pseudomonadati</taxon>
        <taxon>Pseudomonadota</taxon>
        <taxon>Gammaproteobacteria</taxon>
        <taxon>Alteromonadales</taxon>
        <taxon>Alteromonadaceae</taxon>
        <taxon>Halioxenophilus</taxon>
    </lineage>
</organism>
<comment type="caution">
    <text evidence="4">The sequence shown here is derived from an EMBL/GenBank/DDBJ whole genome shotgun (WGS) entry which is preliminary data.</text>
</comment>
<evidence type="ECO:0000313" key="4">
    <source>
        <dbReference type="EMBL" id="GAA4950933.1"/>
    </source>
</evidence>
<feature type="domain" description="[Acyl-carrier-protein] S-malonyltransferase-like inserted helical" evidence="3">
    <location>
        <begin position="394"/>
        <end position="474"/>
    </location>
</feature>
<dbReference type="Pfam" id="PF03060">
    <property type="entry name" value="NMO"/>
    <property type="match status" value="1"/>
</dbReference>
<evidence type="ECO:0000259" key="3">
    <source>
        <dbReference type="Pfam" id="PF21607"/>
    </source>
</evidence>
<dbReference type="AlphaFoldDB" id="A0AAV3U635"/>
<dbReference type="RefSeq" id="WP_345425164.1">
    <property type="nucleotide sequence ID" value="NZ_AP031496.1"/>
</dbReference>
<dbReference type="PANTHER" id="PTHR43713">
    <property type="entry name" value="GLUTAMATE-1-SEMIALDEHYDE 2,1-AMINOMUTASE"/>
    <property type="match status" value="1"/>
</dbReference>
<dbReference type="EMBL" id="BAABLX010000029">
    <property type="protein sequence ID" value="GAA4950933.1"/>
    <property type="molecule type" value="Genomic_DNA"/>
</dbReference>
<dbReference type="InterPro" id="IPR014179">
    <property type="entry name" value="PfaD-like_TIM-barrel"/>
</dbReference>
<evidence type="ECO:0000256" key="1">
    <source>
        <dbReference type="ARBA" id="ARBA00001933"/>
    </source>
</evidence>
<proteinExistence type="predicted"/>
<dbReference type="InterPro" id="IPR013785">
    <property type="entry name" value="Aldolase_TIM"/>
</dbReference>
<dbReference type="Proteomes" id="UP001409585">
    <property type="component" value="Unassembled WGS sequence"/>
</dbReference>
<evidence type="ECO:0000313" key="5">
    <source>
        <dbReference type="Proteomes" id="UP001409585"/>
    </source>
</evidence>
<protein>
    <recommendedName>
        <fullName evidence="3">[Acyl-carrier-protein] S-malonyltransferase-like inserted helical domain-containing protein</fullName>
    </recommendedName>
</protein>
<dbReference type="Pfam" id="PF00202">
    <property type="entry name" value="Aminotran_3"/>
    <property type="match status" value="1"/>
</dbReference>
<accession>A0AAV3U635</accession>
<gene>
    <name evidence="4" type="ORF">GCM10025791_34120</name>
</gene>
<dbReference type="GO" id="GO:0030170">
    <property type="term" value="F:pyridoxal phosphate binding"/>
    <property type="evidence" value="ECO:0007669"/>
    <property type="project" value="InterPro"/>
</dbReference>
<dbReference type="InterPro" id="IPR005814">
    <property type="entry name" value="Aminotrans_3"/>
</dbReference>
<evidence type="ECO:0000256" key="2">
    <source>
        <dbReference type="ARBA" id="ARBA00022898"/>
    </source>
</evidence>
<name>A0AAV3U635_9ALTE</name>
<comment type="cofactor">
    <cofactor evidence="1">
        <name>pyridoxal 5'-phosphate</name>
        <dbReference type="ChEBI" id="CHEBI:597326"/>
    </cofactor>
</comment>
<sequence length="1030" mass="112218">MKQSVLQLSVAQGNQTFVWEGAPRDVYQTEAEVRRLLQSLQTPLYVLNINGNVVLEERGRLAAVDDDGIGCLGMINSLAPMNLGNATFCQAYNTRYPYYAGAMANGINSVAMVIALGQAGILSSFGAGGLSAQRVADAIDELNQALPEKRYAINLLHNPGHPTWEMECVEHCLNKGVKLVEASAYINLSAALVYYRVAGLRQLEDGRVVSDNKIIAKVSRAEVAKNFLMPPPEKLISKLAKAGLVTEQQMALAKSVPMADDITVESDSGGHTDHGVLSCIFPEIVALRNQITSQQNYPEAPRVGAAGGIGSPEGAWAAFAMGADYIVTGSINQACEESGTSETARELLKAATVTDVVSAPSADMFELGAKVQVLKANSMYGVRAQKLYSLYKQYESMEALPEKETSVLEKTVFGQPLAAVWADTKAFFESRNMQDIVAKAEANAKKKMALVFQWYLGQSSKWAIEGNDERKVDYQIWCGPAMGTCNQWLQGSSMEKTRSVVAIAENIMFGAAYLARVAVLKNLGVIVPPALAASPVLSVSKIKELVGSLQYSFGPTPASEHHGNPTQPLEGNTAMSTVTEATTKLNLKESKAYYKKTWDLLPGGAHYNFADPERPLVIPFNKGRGSRVWDLDGNEHLDLFAKFGAMFVGHNNPDYMTALRKYMDKVTSVDTCDLEYEVCSTLSRHIPCAEMVRFALSGTEAVQNALRLARAYTGKNRFVRFQGHYHGNADNVMGGRKPQDLSWPVPEMYRGDLMDTKGRADGILQEQSFILPWNDINALENTLRSFGDQIAAVLMEPICMNGGGILPRAGYLQQAKELCERYNVVLIFDEVITGVRVSLGGAQKILGVTPHLSVFAKALGGGSMPISLIAGQKDLMNLYTKGGVIHAGTFNGYPLGLAAVQATYEIVENDPGCYERMGGLMGKISNVFVRAAVDVGMEMVVQGMPTALVYHSQGQLVDRSEGYTDKTKFGDVIIREVSKRFGLQFSPLSRLYPNLMLNESDVDFFADRIHDSLTEAKKMIDLAFKEEASA</sequence>
<dbReference type="Gene3D" id="3.40.640.10">
    <property type="entry name" value="Type I PLP-dependent aspartate aminotransferase-like (Major domain)"/>
    <property type="match status" value="1"/>
</dbReference>
<dbReference type="InterPro" id="IPR015422">
    <property type="entry name" value="PyrdxlP-dep_Trfase_small"/>
</dbReference>
<dbReference type="Gene3D" id="3.20.20.70">
    <property type="entry name" value="Aldolase class I"/>
    <property type="match status" value="1"/>
</dbReference>
<dbReference type="InterPro" id="IPR015424">
    <property type="entry name" value="PyrdxlP-dep_Trfase"/>
</dbReference>
<dbReference type="GO" id="GO:0008483">
    <property type="term" value="F:transaminase activity"/>
    <property type="evidence" value="ECO:0007669"/>
    <property type="project" value="InterPro"/>
</dbReference>
<dbReference type="Gene3D" id="3.90.1150.10">
    <property type="entry name" value="Aspartate Aminotransferase, domain 1"/>
    <property type="match status" value="1"/>
</dbReference>
<dbReference type="InterPro" id="IPR049489">
    <property type="entry name" value="FabD-like_helical_ins"/>
</dbReference>
<dbReference type="SUPFAM" id="SSF53383">
    <property type="entry name" value="PLP-dependent transferases"/>
    <property type="match status" value="1"/>
</dbReference>
<dbReference type="InterPro" id="IPR015421">
    <property type="entry name" value="PyrdxlP-dep_Trfase_major"/>
</dbReference>
<dbReference type="SUPFAM" id="SSF51412">
    <property type="entry name" value="Inosine monophosphate dehydrogenase (IMPDH)"/>
    <property type="match status" value="1"/>
</dbReference>
<dbReference type="PANTHER" id="PTHR43713:SF3">
    <property type="entry name" value="GLUTAMATE-1-SEMIALDEHYDE 2,1-AMINOMUTASE 1, CHLOROPLASTIC-RELATED"/>
    <property type="match status" value="1"/>
</dbReference>
<dbReference type="InterPro" id="IPR049704">
    <property type="entry name" value="Aminotrans_3_PPA_site"/>
</dbReference>